<reference evidence="1" key="1">
    <citation type="journal article" date="2019" name="MBio">
        <title>Virus Genomes from Deep Sea Sediments Expand the Ocean Megavirome and Support Independent Origins of Viral Gigantism.</title>
        <authorList>
            <person name="Backstrom D."/>
            <person name="Yutin N."/>
            <person name="Jorgensen S.L."/>
            <person name="Dharamshi J."/>
            <person name="Homa F."/>
            <person name="Zaremba-Niedwiedzka K."/>
            <person name="Spang A."/>
            <person name="Wolf Y.I."/>
            <person name="Koonin E.V."/>
            <person name="Ettema T.J."/>
        </authorList>
    </citation>
    <scope>NUCLEOTIDE SEQUENCE</scope>
</reference>
<name>A0A481Z190_9VIRU</name>
<evidence type="ECO:0000313" key="1">
    <source>
        <dbReference type="EMBL" id="QBK89487.1"/>
    </source>
</evidence>
<organism evidence="1">
    <name type="scientific">Mimivirus LCMiAC02</name>
    <dbReference type="NCBI Taxonomy" id="2506609"/>
    <lineage>
        <taxon>Viruses</taxon>
        <taxon>Varidnaviria</taxon>
        <taxon>Bamfordvirae</taxon>
        <taxon>Nucleocytoviricota</taxon>
        <taxon>Megaviricetes</taxon>
        <taxon>Imitervirales</taxon>
        <taxon>Mimiviridae</taxon>
        <taxon>Klosneuvirinae</taxon>
    </lineage>
</organism>
<proteinExistence type="predicted"/>
<sequence>MLSNLEIPILIDSTTPDEFLDPVRYAKFRDELYNTQIKDISRKIDRGTFRVKQPNYSDQTSYSTFDFDPTGIDDSREFKNIITDMVISEFFETVQNNDFFLKIVISVFEKIIEQYKLDNIDNPNEHSIIFIYKGGNILRLIYQTSKKLIPFKSTEQLHELFKDYFKRSDYDFSIYINPTIRKTPSKTRGEGRFEEVYKDIKKLSYFAQVYIRNIFAQNLPTFFDYYSKDDNSRRRILSKYLDKIRNCGCLTDKKNDTYFGAVPISLRFGDITVKANDYDNYKKYTLITRNDQSNVGTIMNMNISGRFDLNIEKHRYVDKKIVVNTISETMNDIYTTINSSIEFTGIGKLITKFDLVRTKVNVKIMLGYRRYRTIENIGGELIDVSAPHIVDKIDLEHFYKNIEKNVYRYTLNKGSEYEIKCTSYSLLYLIHDLEDMLYLQHVAPWEDIKYAKRLDRLIYLYTINLYLNPEIENKVKLSYIKDLGVAYRIIYTDLEKNNNYSNYIVGLQKLDKLYHEYDILFKNMNNKNIVLIKFVQNNTKLKLKSKLFKYLKKISDSFTLIYVALIQESKSTLKDLYTKIDTEDFMKQRGGKSQVSKGTTVTLQPRASYKSQVLGRVRGRINYKKKYHTYKSKYKTLKAKMNI</sequence>
<accession>A0A481Z190</accession>
<protein>
    <submittedName>
        <fullName evidence="1">Uncharacterized protein</fullName>
    </submittedName>
</protein>
<dbReference type="EMBL" id="MK500426">
    <property type="protein sequence ID" value="QBK89487.1"/>
    <property type="molecule type" value="Genomic_DNA"/>
</dbReference>
<gene>
    <name evidence="1" type="ORF">LCMiAC02_05820</name>
</gene>